<dbReference type="Gene3D" id="3.40.50.1820">
    <property type="entry name" value="alpha/beta hydrolase"/>
    <property type="match status" value="1"/>
</dbReference>
<evidence type="ECO:0000256" key="10">
    <source>
        <dbReference type="ARBA" id="ARBA00034075"/>
    </source>
</evidence>
<feature type="compositionally biased region" description="Gly residues" evidence="11">
    <location>
        <begin position="143"/>
        <end position="177"/>
    </location>
</feature>
<keyword evidence="5 12" id="KW-0732">Signal</keyword>
<dbReference type="EC" id="3.1.1.73" evidence="2"/>
<feature type="compositionally biased region" description="Low complexity" evidence="11">
    <location>
        <begin position="313"/>
        <end position="356"/>
    </location>
</feature>
<evidence type="ECO:0000256" key="7">
    <source>
        <dbReference type="ARBA" id="ARBA00022801"/>
    </source>
</evidence>
<dbReference type="GO" id="GO:0005576">
    <property type="term" value="C:extracellular region"/>
    <property type="evidence" value="ECO:0007669"/>
    <property type="project" value="UniProtKB-SubCell"/>
</dbReference>
<keyword evidence="3" id="KW-0964">Secreted</keyword>
<keyword evidence="15" id="KW-1185">Reference proteome</keyword>
<dbReference type="Pfam" id="PF02013">
    <property type="entry name" value="CBM_10"/>
    <property type="match status" value="2"/>
</dbReference>
<dbReference type="PANTHER" id="PTHR38050">
    <property type="match status" value="1"/>
</dbReference>
<keyword evidence="6" id="KW-0677">Repeat</keyword>
<evidence type="ECO:0000256" key="12">
    <source>
        <dbReference type="SAM" id="SignalP"/>
    </source>
</evidence>
<dbReference type="SUPFAM" id="SSF64571">
    <property type="entry name" value="Cellulose docking domain, dockering"/>
    <property type="match status" value="2"/>
</dbReference>
<feature type="domain" description="CBM10" evidence="13">
    <location>
        <begin position="22"/>
        <end position="59"/>
    </location>
</feature>
<dbReference type="InterPro" id="IPR002883">
    <property type="entry name" value="CBM10/Dockerin_dom"/>
</dbReference>
<feature type="compositionally biased region" description="Gly residues" evidence="11">
    <location>
        <begin position="267"/>
        <end position="312"/>
    </location>
</feature>
<evidence type="ECO:0000256" key="3">
    <source>
        <dbReference type="ARBA" id="ARBA00022525"/>
    </source>
</evidence>
<gene>
    <name evidence="14" type="ORF">BCR32DRAFT_326131</name>
</gene>
<name>A0A1Y1XE53_9FUNG</name>
<feature type="chain" id="PRO_5012169164" description="feruloyl esterase" evidence="12">
    <location>
        <begin position="21"/>
        <end position="625"/>
    </location>
</feature>
<sequence length="625" mass="61563">MKSYTLLSVIATLFTSKALAGGCFAEDLGFKCCSYSTMEVYSDSNGKWSVESGEWCGIDPNASSCWANALGYRCCKSSQEVIATDKDGEWSVEDGHWCGIPKDNEPAPISSATGDDQNNQSSQDNGNTTTDTPSDNGNTQSDGGNGGNGGGFPGFGGGDGGNGGGFPGFGGNGGFPGFGGGDGGNGGGFPGFGGNGGFPGFGGGDGGNGGGFPGFGGNGGFPGFGGGDGGNGGGFPGFGGNGGGFPGFGGGDGGNGGGFPGFGGNGGGFPGFGGGDGGNGGGFPGFGGGDNGGNGGFPGFGGGDNGNGGNNGGDNSNTTPPTDNGNTTTPPTTGDDSSNTTPPTDNGNTTTPPTTGGSTGGSVDCSGKTLKSGTTLSIGGRKVIVKFPNGFSGDKPAPLLINYHPIMGSASQWESGSQTAKAALNDGAIVAFMDGAQGPMGQAWNVGPCCTDADDVSFTRNFIKEITSKACVDPKRIYAAGFSMGGGMSNYAGCFLADVIAAAAPSAFDLAKEIVDGGKCKPARAFPILNFRGTQDNVVAYNGGLSQVVQGKPITFMGAKNNLKEWAKMNGCTGEPKANTPGNNCEMYENCKDGVKVGLCTINGGGHSEGDGKMGWDFVKQFTLP</sequence>
<dbReference type="GO" id="GO:0045493">
    <property type="term" value="P:xylan catabolic process"/>
    <property type="evidence" value="ECO:0007669"/>
    <property type="project" value="UniProtKB-KW"/>
</dbReference>
<dbReference type="OrthoDB" id="424610at2759"/>
<evidence type="ECO:0000256" key="5">
    <source>
        <dbReference type="ARBA" id="ARBA00022729"/>
    </source>
</evidence>
<organism evidence="14 15">
    <name type="scientific">Anaeromyces robustus</name>
    <dbReference type="NCBI Taxonomy" id="1754192"/>
    <lineage>
        <taxon>Eukaryota</taxon>
        <taxon>Fungi</taxon>
        <taxon>Fungi incertae sedis</taxon>
        <taxon>Chytridiomycota</taxon>
        <taxon>Chytridiomycota incertae sedis</taxon>
        <taxon>Neocallimastigomycetes</taxon>
        <taxon>Neocallimastigales</taxon>
        <taxon>Neocallimastigaceae</taxon>
        <taxon>Anaeromyces</taxon>
    </lineage>
</organism>
<dbReference type="InterPro" id="IPR029058">
    <property type="entry name" value="AB_hydrolase_fold"/>
</dbReference>
<keyword evidence="7 14" id="KW-0378">Hydrolase</keyword>
<dbReference type="InterPro" id="IPR009034">
    <property type="entry name" value="Dockerin_dom_fun_sf"/>
</dbReference>
<dbReference type="InterPro" id="IPR043595">
    <property type="entry name" value="FaeB/C/D"/>
</dbReference>
<reference evidence="14 15" key="1">
    <citation type="submission" date="2016-08" db="EMBL/GenBank/DDBJ databases">
        <title>A Parts List for Fungal Cellulosomes Revealed by Comparative Genomics.</title>
        <authorList>
            <consortium name="DOE Joint Genome Institute"/>
            <person name="Haitjema C.H."/>
            <person name="Gilmore S.P."/>
            <person name="Henske J.K."/>
            <person name="Solomon K.V."/>
            <person name="De Groot R."/>
            <person name="Kuo A."/>
            <person name="Mondo S.J."/>
            <person name="Salamov A.A."/>
            <person name="Labutti K."/>
            <person name="Zhao Z."/>
            <person name="Chiniquy J."/>
            <person name="Barry K."/>
            <person name="Brewer H.M."/>
            <person name="Purvine S.O."/>
            <person name="Wright A.T."/>
            <person name="Boxma B."/>
            <person name="Van Alen T."/>
            <person name="Hackstein J.H."/>
            <person name="Baker S.E."/>
            <person name="Grigoriev I.V."/>
            <person name="O'Malley M.A."/>
        </authorList>
    </citation>
    <scope>NUCLEOTIDE SEQUENCE [LARGE SCALE GENOMIC DNA]</scope>
    <source>
        <strain evidence="14 15">S4</strain>
    </source>
</reference>
<reference evidence="14 15" key="2">
    <citation type="submission" date="2016-08" db="EMBL/GenBank/DDBJ databases">
        <title>Pervasive Adenine N6-methylation of Active Genes in Fungi.</title>
        <authorList>
            <consortium name="DOE Joint Genome Institute"/>
            <person name="Mondo S.J."/>
            <person name="Dannebaum R.O."/>
            <person name="Kuo R.C."/>
            <person name="Labutti K."/>
            <person name="Haridas S."/>
            <person name="Kuo A."/>
            <person name="Salamov A."/>
            <person name="Ahrendt S.R."/>
            <person name="Lipzen A."/>
            <person name="Sullivan W."/>
            <person name="Andreopoulos W.B."/>
            <person name="Clum A."/>
            <person name="Lindquist E."/>
            <person name="Daum C."/>
            <person name="Ramamoorthy G.K."/>
            <person name="Gryganskyi A."/>
            <person name="Culley D."/>
            <person name="Magnuson J.K."/>
            <person name="James T.Y."/>
            <person name="O'Malley M.A."/>
            <person name="Stajich J.E."/>
            <person name="Spatafora J.W."/>
            <person name="Visel A."/>
            <person name="Grigoriev I.V."/>
        </authorList>
    </citation>
    <scope>NUCLEOTIDE SEQUENCE [LARGE SCALE GENOMIC DNA]</scope>
    <source>
        <strain evidence="14 15">S4</strain>
    </source>
</reference>
<dbReference type="EMBL" id="MCFG01000060">
    <property type="protein sequence ID" value="ORX84040.1"/>
    <property type="molecule type" value="Genomic_DNA"/>
</dbReference>
<evidence type="ECO:0000259" key="13">
    <source>
        <dbReference type="PROSITE" id="PS51763"/>
    </source>
</evidence>
<feature type="signal peptide" evidence="12">
    <location>
        <begin position="1"/>
        <end position="20"/>
    </location>
</feature>
<dbReference type="PANTHER" id="PTHR38050:SF2">
    <property type="entry name" value="FERULOYL ESTERASE C-RELATED"/>
    <property type="match status" value="1"/>
</dbReference>
<evidence type="ECO:0000256" key="1">
    <source>
        <dbReference type="ARBA" id="ARBA00004613"/>
    </source>
</evidence>
<feature type="domain" description="CBM10" evidence="13">
    <location>
        <begin position="64"/>
        <end position="101"/>
    </location>
</feature>
<protein>
    <recommendedName>
        <fullName evidence="2">feruloyl esterase</fullName>
        <ecNumber evidence="2">3.1.1.73</ecNumber>
    </recommendedName>
</protein>
<evidence type="ECO:0000313" key="15">
    <source>
        <dbReference type="Proteomes" id="UP000193944"/>
    </source>
</evidence>
<dbReference type="PROSITE" id="PS51763">
    <property type="entry name" value="CBM10"/>
    <property type="match status" value="2"/>
</dbReference>
<feature type="region of interest" description="Disordered" evidence="11">
    <location>
        <begin position="267"/>
        <end position="367"/>
    </location>
</feature>
<accession>A0A1Y1XE53</accession>
<evidence type="ECO:0000256" key="4">
    <source>
        <dbReference type="ARBA" id="ARBA00022651"/>
    </source>
</evidence>
<keyword evidence="4" id="KW-0858">Xylan degradation</keyword>
<feature type="region of interest" description="Disordered" evidence="11">
    <location>
        <begin position="94"/>
        <end position="177"/>
    </location>
</feature>
<dbReference type="AlphaFoldDB" id="A0A1Y1XE53"/>
<keyword evidence="8" id="KW-0119">Carbohydrate metabolism</keyword>
<comment type="subcellular location">
    <subcellularLocation>
        <location evidence="1">Secreted</location>
    </subcellularLocation>
</comment>
<evidence type="ECO:0000256" key="9">
    <source>
        <dbReference type="ARBA" id="ARBA00023326"/>
    </source>
</evidence>
<evidence type="ECO:0000256" key="8">
    <source>
        <dbReference type="ARBA" id="ARBA00023277"/>
    </source>
</evidence>
<dbReference type="Proteomes" id="UP000193944">
    <property type="component" value="Unassembled WGS sequence"/>
</dbReference>
<evidence type="ECO:0000313" key="14">
    <source>
        <dbReference type="EMBL" id="ORX84040.1"/>
    </source>
</evidence>
<feature type="compositionally biased region" description="Low complexity" evidence="11">
    <location>
        <begin position="113"/>
        <end position="130"/>
    </location>
</feature>
<comment type="caution">
    <text evidence="14">The sequence shown here is derived from an EMBL/GenBank/DDBJ whole genome shotgun (WGS) entry which is preliminary data.</text>
</comment>
<evidence type="ECO:0000256" key="6">
    <source>
        <dbReference type="ARBA" id="ARBA00022737"/>
    </source>
</evidence>
<feature type="compositionally biased region" description="Polar residues" evidence="11">
    <location>
        <begin position="131"/>
        <end position="141"/>
    </location>
</feature>
<dbReference type="STRING" id="1754192.A0A1Y1XE53"/>
<keyword evidence="9" id="KW-0624">Polysaccharide degradation</keyword>
<evidence type="ECO:0000256" key="11">
    <source>
        <dbReference type="SAM" id="MobiDB-lite"/>
    </source>
</evidence>
<dbReference type="SUPFAM" id="SSF53474">
    <property type="entry name" value="alpha/beta-Hydrolases"/>
    <property type="match status" value="1"/>
</dbReference>
<proteinExistence type="predicted"/>
<comment type="catalytic activity">
    <reaction evidence="10">
        <text>feruloyl-polysaccharide + H2O = ferulate + polysaccharide.</text>
        <dbReference type="EC" id="3.1.1.73"/>
    </reaction>
</comment>
<dbReference type="Gene3D" id="3.90.1220.10">
    <property type="entry name" value="Cellulose docking domain, dockering"/>
    <property type="match status" value="2"/>
</dbReference>
<evidence type="ECO:0000256" key="2">
    <source>
        <dbReference type="ARBA" id="ARBA00013091"/>
    </source>
</evidence>
<dbReference type="GO" id="GO:0030600">
    <property type="term" value="F:feruloyl esterase activity"/>
    <property type="evidence" value="ECO:0007669"/>
    <property type="project" value="UniProtKB-EC"/>
</dbReference>